<name>A0ABN6P1I6_9PROT</name>
<sequence>MNSPQLGSDGLHGTVGTPPLPVWLIGDPPPDAPLGVLVPLDALTPKRLAAALQFWTALRGRPTRERALSRNRRRVLINRLRALDGDAEGASIRDLAVGLFGPARVPRGAVWKSHDLRSRTLRLLSATRALRDGGYRDLLTAGGSIRL</sequence>
<gene>
    <name evidence="2" type="ORF">Rmf_15420</name>
</gene>
<evidence type="ECO:0000313" key="3">
    <source>
        <dbReference type="Proteomes" id="UP000831327"/>
    </source>
</evidence>
<accession>A0ABN6P1I6</accession>
<dbReference type="InterPro" id="IPR018754">
    <property type="entry name" value="RovC-like_DNA-bd"/>
</dbReference>
<evidence type="ECO:0000259" key="1">
    <source>
        <dbReference type="Pfam" id="PF10074"/>
    </source>
</evidence>
<evidence type="ECO:0000313" key="2">
    <source>
        <dbReference type="EMBL" id="BDG71613.1"/>
    </source>
</evidence>
<feature type="domain" description="T6SS Transcription factor RovC-like DNA binding" evidence="1">
    <location>
        <begin position="37"/>
        <end position="139"/>
    </location>
</feature>
<reference evidence="2 3" key="1">
    <citation type="journal article" date="2016" name="Microbes Environ.">
        <title>Phylogenetically diverse aerobic anoxygenic phototrophic bacteria isolated from epilithic biofilms in Tama river, Japan.</title>
        <authorList>
            <person name="Hirose S."/>
            <person name="Matsuura K."/>
            <person name="Haruta S."/>
        </authorList>
    </citation>
    <scope>NUCLEOTIDE SEQUENCE [LARGE SCALE GENOMIC DNA]</scope>
    <source>
        <strain evidence="2 3">S08</strain>
    </source>
</reference>
<proteinExistence type="predicted"/>
<dbReference type="EMBL" id="AP025637">
    <property type="protein sequence ID" value="BDG71613.1"/>
    <property type="molecule type" value="Genomic_DNA"/>
</dbReference>
<dbReference type="Pfam" id="PF10074">
    <property type="entry name" value="RovC_DNA-bd"/>
    <property type="match status" value="1"/>
</dbReference>
<organism evidence="2 3">
    <name type="scientific">Roseomonas fluvialis</name>
    <dbReference type="NCBI Taxonomy" id="1750527"/>
    <lineage>
        <taxon>Bacteria</taxon>
        <taxon>Pseudomonadati</taxon>
        <taxon>Pseudomonadota</taxon>
        <taxon>Alphaproteobacteria</taxon>
        <taxon>Acetobacterales</taxon>
        <taxon>Roseomonadaceae</taxon>
        <taxon>Roseomonas</taxon>
    </lineage>
</organism>
<dbReference type="Proteomes" id="UP000831327">
    <property type="component" value="Chromosome"/>
</dbReference>
<keyword evidence="3" id="KW-1185">Reference proteome</keyword>
<protein>
    <recommendedName>
        <fullName evidence="1">T6SS Transcription factor RovC-like DNA binding domain-containing protein</fullName>
    </recommendedName>
</protein>